<gene>
    <name evidence="1" type="ORF">HW532_10660</name>
</gene>
<dbReference type="AlphaFoldDB" id="A0A7S8HC51"/>
<dbReference type="Pfam" id="PF22752">
    <property type="entry name" value="DUF488-N3i"/>
    <property type="match status" value="1"/>
</dbReference>
<proteinExistence type="predicted"/>
<sequence length="119" mass="14090">MPHRDIRIKRVYEAPDEADGTRILVDRLWPRGLKKETARVDEWLKEIAPSAGLRKWYGHDRARWPEFKARYARELEDKTELLDRLRRRAAQGRVTLVFASREERYCNAEALKEILEGTG</sequence>
<dbReference type="KEGG" id="kmn:HW532_10660"/>
<organism evidence="1 2">
    <name type="scientific">Kaustia mangrovi</name>
    <dbReference type="NCBI Taxonomy" id="2593653"/>
    <lineage>
        <taxon>Bacteria</taxon>
        <taxon>Pseudomonadati</taxon>
        <taxon>Pseudomonadota</taxon>
        <taxon>Alphaproteobacteria</taxon>
        <taxon>Hyphomicrobiales</taxon>
        <taxon>Parvibaculaceae</taxon>
        <taxon>Kaustia</taxon>
    </lineage>
</organism>
<protein>
    <submittedName>
        <fullName evidence="1">DUF488 family protein</fullName>
    </submittedName>
</protein>
<keyword evidence="2" id="KW-1185">Reference proteome</keyword>
<evidence type="ECO:0000313" key="1">
    <source>
        <dbReference type="EMBL" id="QPC43109.1"/>
    </source>
</evidence>
<dbReference type="PANTHER" id="PTHR36849">
    <property type="entry name" value="CYTOPLASMIC PROTEIN-RELATED"/>
    <property type="match status" value="1"/>
</dbReference>
<accession>A0A7S8HC51</accession>
<name>A0A7S8HC51_9HYPH</name>
<dbReference type="InterPro" id="IPR052552">
    <property type="entry name" value="YeaO-like"/>
</dbReference>
<evidence type="ECO:0000313" key="2">
    <source>
        <dbReference type="Proteomes" id="UP000593594"/>
    </source>
</evidence>
<dbReference type="Proteomes" id="UP000593594">
    <property type="component" value="Chromosome"/>
</dbReference>
<dbReference type="EMBL" id="CP058214">
    <property type="protein sequence ID" value="QPC43109.1"/>
    <property type="molecule type" value="Genomic_DNA"/>
</dbReference>
<reference evidence="1 2" key="1">
    <citation type="submission" date="2020-06" db="EMBL/GenBank/DDBJ databases">
        <title>Genome sequence of 2 isolates from Red Sea Mangroves.</title>
        <authorList>
            <person name="Sefrji F."/>
            <person name="Michoud G."/>
            <person name="Merlino G."/>
            <person name="Daffonchio D."/>
        </authorList>
    </citation>
    <scope>NUCLEOTIDE SEQUENCE [LARGE SCALE GENOMIC DNA]</scope>
    <source>
        <strain evidence="1 2">R1DC25</strain>
    </source>
</reference>
<dbReference type="RefSeq" id="WP_213164350.1">
    <property type="nucleotide sequence ID" value="NZ_CP058214.1"/>
</dbReference>
<dbReference type="PANTHER" id="PTHR36849:SF1">
    <property type="entry name" value="CYTOPLASMIC PROTEIN"/>
    <property type="match status" value="1"/>
</dbReference>